<keyword evidence="1" id="KW-1133">Transmembrane helix</keyword>
<evidence type="ECO:0000256" key="1">
    <source>
        <dbReference type="SAM" id="Phobius"/>
    </source>
</evidence>
<keyword evidence="3" id="KW-1185">Reference proteome</keyword>
<dbReference type="RefSeq" id="XP_007679462.1">
    <property type="nucleotide sequence ID" value="XM_007681272.1"/>
</dbReference>
<evidence type="ECO:0000313" key="3">
    <source>
        <dbReference type="Proteomes" id="UP000011761"/>
    </source>
</evidence>
<evidence type="ECO:0000313" key="2">
    <source>
        <dbReference type="EMBL" id="EMC93188.1"/>
    </source>
</evidence>
<keyword evidence="1" id="KW-0812">Transmembrane</keyword>
<dbReference type="KEGG" id="bcom:BAUCODRAFT_230685"/>
<sequence length="151" mass="16353">MDYRQRFGITFAAASIPGGFIAYLSSFPGESGPMAPLWPYLSLILSIFVLGATIALCIHVTHESPAKNPWDCNPWLMMAIVTDSVVAALHSASLHGLTQQAATGGFHISGASSLPPGRPQTRLSVCFCCTELRREGWGMRLCENHMQKCAE</sequence>
<proteinExistence type="predicted"/>
<dbReference type="HOGENOM" id="CLU_1731102_0_0_1"/>
<keyword evidence="1" id="KW-0472">Membrane</keyword>
<organism evidence="2 3">
    <name type="scientific">Baudoinia panamericana (strain UAMH 10762)</name>
    <name type="common">Angels' share fungus</name>
    <name type="synonym">Baudoinia compniacensis (strain UAMH 10762)</name>
    <dbReference type="NCBI Taxonomy" id="717646"/>
    <lineage>
        <taxon>Eukaryota</taxon>
        <taxon>Fungi</taxon>
        <taxon>Dikarya</taxon>
        <taxon>Ascomycota</taxon>
        <taxon>Pezizomycotina</taxon>
        <taxon>Dothideomycetes</taxon>
        <taxon>Dothideomycetidae</taxon>
        <taxon>Mycosphaerellales</taxon>
        <taxon>Teratosphaeriaceae</taxon>
        <taxon>Baudoinia</taxon>
    </lineage>
</organism>
<protein>
    <submittedName>
        <fullName evidence="2">Uncharacterized protein</fullName>
    </submittedName>
</protein>
<gene>
    <name evidence="2" type="ORF">BAUCODRAFT_230685</name>
</gene>
<dbReference type="AlphaFoldDB" id="M2MNZ7"/>
<dbReference type="GeneID" id="19109986"/>
<feature type="transmembrane region" description="Helical" evidence="1">
    <location>
        <begin position="37"/>
        <end position="58"/>
    </location>
</feature>
<dbReference type="Proteomes" id="UP000011761">
    <property type="component" value="Unassembled WGS sequence"/>
</dbReference>
<dbReference type="EMBL" id="KB445560">
    <property type="protein sequence ID" value="EMC93188.1"/>
    <property type="molecule type" value="Genomic_DNA"/>
</dbReference>
<reference evidence="2 3" key="1">
    <citation type="journal article" date="2012" name="PLoS Pathog.">
        <title>Diverse lifestyles and strategies of plant pathogenesis encoded in the genomes of eighteen Dothideomycetes fungi.</title>
        <authorList>
            <person name="Ohm R.A."/>
            <person name="Feau N."/>
            <person name="Henrissat B."/>
            <person name="Schoch C.L."/>
            <person name="Horwitz B.A."/>
            <person name="Barry K.W."/>
            <person name="Condon B.J."/>
            <person name="Copeland A.C."/>
            <person name="Dhillon B."/>
            <person name="Glaser F."/>
            <person name="Hesse C.N."/>
            <person name="Kosti I."/>
            <person name="LaButti K."/>
            <person name="Lindquist E.A."/>
            <person name="Lucas S."/>
            <person name="Salamov A.A."/>
            <person name="Bradshaw R.E."/>
            <person name="Ciuffetti L."/>
            <person name="Hamelin R.C."/>
            <person name="Kema G.H.J."/>
            <person name="Lawrence C."/>
            <person name="Scott J.A."/>
            <person name="Spatafora J.W."/>
            <person name="Turgeon B.G."/>
            <person name="de Wit P.J.G.M."/>
            <person name="Zhong S."/>
            <person name="Goodwin S.B."/>
            <person name="Grigoriev I.V."/>
        </authorList>
    </citation>
    <scope>NUCLEOTIDE SEQUENCE [LARGE SCALE GENOMIC DNA]</scope>
    <source>
        <strain evidence="2 3">UAMH 10762</strain>
    </source>
</reference>
<name>M2MNZ7_BAUPA</name>
<accession>M2MNZ7</accession>
<feature type="transmembrane region" description="Helical" evidence="1">
    <location>
        <begin position="7"/>
        <end position="25"/>
    </location>
</feature>